<dbReference type="PROSITE" id="PS50865">
    <property type="entry name" value="ZF_MYND_2"/>
    <property type="match status" value="1"/>
</dbReference>
<name>A0A9P6ZHK5_9AGAM</name>
<evidence type="ECO:0000256" key="4">
    <source>
        <dbReference type="PROSITE-ProRule" id="PRU00134"/>
    </source>
</evidence>
<reference evidence="6" key="1">
    <citation type="journal article" date="2020" name="New Phytol.">
        <title>Comparative genomics reveals dynamic genome evolution in host specialist ectomycorrhizal fungi.</title>
        <authorList>
            <person name="Lofgren L.A."/>
            <person name="Nguyen N.H."/>
            <person name="Vilgalys R."/>
            <person name="Ruytinx J."/>
            <person name="Liao H.L."/>
            <person name="Branco S."/>
            <person name="Kuo A."/>
            <person name="LaButti K."/>
            <person name="Lipzen A."/>
            <person name="Andreopoulos W."/>
            <person name="Pangilinan J."/>
            <person name="Riley R."/>
            <person name="Hundley H."/>
            <person name="Na H."/>
            <person name="Barry K."/>
            <person name="Grigoriev I.V."/>
            <person name="Stajich J.E."/>
            <person name="Kennedy P.G."/>
        </authorList>
    </citation>
    <scope>NUCLEOTIDE SEQUENCE</scope>
    <source>
        <strain evidence="6">DOB743</strain>
    </source>
</reference>
<keyword evidence="1" id="KW-0479">Metal-binding</keyword>
<comment type="caution">
    <text evidence="6">The sequence shown here is derived from an EMBL/GenBank/DDBJ whole genome shotgun (WGS) entry which is preliminary data.</text>
</comment>
<proteinExistence type="predicted"/>
<dbReference type="OrthoDB" id="341421at2759"/>
<dbReference type="EMBL" id="JABBWD010000095">
    <property type="protein sequence ID" value="KAG1766526.1"/>
    <property type="molecule type" value="Genomic_DNA"/>
</dbReference>
<keyword evidence="2 4" id="KW-0863">Zinc-finger</keyword>
<dbReference type="AlphaFoldDB" id="A0A9P6ZHK5"/>
<evidence type="ECO:0000259" key="5">
    <source>
        <dbReference type="PROSITE" id="PS50865"/>
    </source>
</evidence>
<evidence type="ECO:0000313" key="6">
    <source>
        <dbReference type="EMBL" id="KAG1766526.1"/>
    </source>
</evidence>
<feature type="domain" description="MYND-type" evidence="5">
    <location>
        <begin position="487"/>
        <end position="526"/>
    </location>
</feature>
<dbReference type="SUPFAM" id="SSF144232">
    <property type="entry name" value="HIT/MYND zinc finger-like"/>
    <property type="match status" value="1"/>
</dbReference>
<organism evidence="6 7">
    <name type="scientific">Suillus placidus</name>
    <dbReference type="NCBI Taxonomy" id="48579"/>
    <lineage>
        <taxon>Eukaryota</taxon>
        <taxon>Fungi</taxon>
        <taxon>Dikarya</taxon>
        <taxon>Basidiomycota</taxon>
        <taxon>Agaricomycotina</taxon>
        <taxon>Agaricomycetes</taxon>
        <taxon>Agaricomycetidae</taxon>
        <taxon>Boletales</taxon>
        <taxon>Suillineae</taxon>
        <taxon>Suillaceae</taxon>
        <taxon>Suillus</taxon>
    </lineage>
</organism>
<accession>A0A9P6ZHK5</accession>
<sequence>MSQWESLPTWLQNQVKQIERGSLSSLASLKSLNRSISSKEFSGHLRPYLQTLIPIFLVHLDPRLVPHEITSDSAHSIMLAKVSIMGISCLCGENQGELHGAPQFRQKLSDALHSHWSGVSAWVQFFYHNFLVPRDDPVARLHRIYGVTSQEAASTSIRFIYVASVLPDVVAHLYRTTPEIERIIMELWYLVSDIKREDCIVDPYLRHWRQDFNMLRAFMAHVVTSCVYYEHPSTPLPPLTSLIEAAGGRTPMVLAALKCLRFAGKGAAQRDRDVVKHDLDISPLNTLSLTCKQTLIFMFATSQADPVIRELFLTHSSIRTVLNMLAGIGTRPGTEPNLDLTSESFCQKTATKRAAMAIGHQYISFVLACSNNPIETACHALRCRLLEVLLRNCVFPSESRLDKSRWSDYDIRIFGQLGGMLIYERVVRIASISMQYIDSQRLYVHSMHDPTLWSSLLTFKEILSQRWRILSTLTPCTRPEYERTCGGPGCTSANTRLQQCAGCQTTKYCSKSCQRAAWSTVHRKHCSILKAGIGMAKAGRHLRSSLPFIALIEAAEFNDDKWPGQHALQHKLATVQEENPADVHSLVLELDMTVLPIKHRIQPLRQCIGQFQDTNWMRIIQGRQALQGSSILPVMTIITTIEGARRRSLFSPRTALQLAFGWPPSKFTEELHSVPRSVLFDCCTKAFTGCAEEREEFKSDPENTRKDPTLAIGVAECSRIVGVGA</sequence>
<keyword evidence="3" id="KW-0862">Zinc</keyword>
<dbReference type="Gene3D" id="6.10.140.2220">
    <property type="match status" value="1"/>
</dbReference>
<dbReference type="InterPro" id="IPR002893">
    <property type="entry name" value="Znf_MYND"/>
</dbReference>
<dbReference type="Proteomes" id="UP000714275">
    <property type="component" value="Unassembled WGS sequence"/>
</dbReference>
<dbReference type="Gene3D" id="1.10.220.160">
    <property type="match status" value="1"/>
</dbReference>
<dbReference type="GO" id="GO:0008270">
    <property type="term" value="F:zinc ion binding"/>
    <property type="evidence" value="ECO:0007669"/>
    <property type="project" value="UniProtKB-KW"/>
</dbReference>
<keyword evidence="7" id="KW-1185">Reference proteome</keyword>
<gene>
    <name evidence="6" type="ORF">EV702DRAFT_1050687</name>
</gene>
<dbReference type="Pfam" id="PF01753">
    <property type="entry name" value="zf-MYND"/>
    <property type="match status" value="1"/>
</dbReference>
<evidence type="ECO:0000256" key="2">
    <source>
        <dbReference type="ARBA" id="ARBA00022771"/>
    </source>
</evidence>
<evidence type="ECO:0000313" key="7">
    <source>
        <dbReference type="Proteomes" id="UP000714275"/>
    </source>
</evidence>
<protein>
    <recommendedName>
        <fullName evidence="5">MYND-type domain-containing protein</fullName>
    </recommendedName>
</protein>
<evidence type="ECO:0000256" key="3">
    <source>
        <dbReference type="ARBA" id="ARBA00022833"/>
    </source>
</evidence>
<evidence type="ECO:0000256" key="1">
    <source>
        <dbReference type="ARBA" id="ARBA00022723"/>
    </source>
</evidence>